<dbReference type="Pfam" id="PF04545">
    <property type="entry name" value="Sigma70_r4"/>
    <property type="match status" value="1"/>
</dbReference>
<comment type="caution">
    <text evidence="8">The sequence shown here is derived from an EMBL/GenBank/DDBJ whole genome shotgun (WGS) entry which is preliminary data.</text>
</comment>
<dbReference type="InterPro" id="IPR036388">
    <property type="entry name" value="WH-like_DNA-bd_sf"/>
</dbReference>
<dbReference type="InterPro" id="IPR013324">
    <property type="entry name" value="RNA_pol_sigma_r3/r4-like"/>
</dbReference>
<evidence type="ECO:0000256" key="2">
    <source>
        <dbReference type="ARBA" id="ARBA00023015"/>
    </source>
</evidence>
<dbReference type="EMBL" id="RJJR01000014">
    <property type="protein sequence ID" value="RNI34341.1"/>
    <property type="molecule type" value="Genomic_DNA"/>
</dbReference>
<evidence type="ECO:0000256" key="5">
    <source>
        <dbReference type="ARBA" id="ARBA00023163"/>
    </source>
</evidence>
<dbReference type="GO" id="GO:0006352">
    <property type="term" value="P:DNA-templated transcription initiation"/>
    <property type="evidence" value="ECO:0007669"/>
    <property type="project" value="InterPro"/>
</dbReference>
<gene>
    <name evidence="8" type="ORF">EFY79_16150</name>
</gene>
<dbReference type="Pfam" id="PF04542">
    <property type="entry name" value="Sigma70_r2"/>
    <property type="match status" value="1"/>
</dbReference>
<dbReference type="SUPFAM" id="SSF88946">
    <property type="entry name" value="Sigma2 domain of RNA polymerase sigma factors"/>
    <property type="match status" value="1"/>
</dbReference>
<dbReference type="InterPro" id="IPR007630">
    <property type="entry name" value="RNA_pol_sigma70_r4"/>
</dbReference>
<evidence type="ECO:0000313" key="9">
    <source>
        <dbReference type="Proteomes" id="UP000267223"/>
    </source>
</evidence>
<dbReference type="NCBIfam" id="TIGR02937">
    <property type="entry name" value="sigma70-ECF"/>
    <property type="match status" value="1"/>
</dbReference>
<evidence type="ECO:0000256" key="1">
    <source>
        <dbReference type="ARBA" id="ARBA00010641"/>
    </source>
</evidence>
<dbReference type="Gene3D" id="1.10.10.10">
    <property type="entry name" value="Winged helix-like DNA-binding domain superfamily/Winged helix DNA-binding domain"/>
    <property type="match status" value="1"/>
</dbReference>
<evidence type="ECO:0000259" key="6">
    <source>
        <dbReference type="Pfam" id="PF04542"/>
    </source>
</evidence>
<dbReference type="InterPro" id="IPR014284">
    <property type="entry name" value="RNA_pol_sigma-70_dom"/>
</dbReference>
<proteinExistence type="inferred from homology"/>
<dbReference type="Proteomes" id="UP000267223">
    <property type="component" value="Unassembled WGS sequence"/>
</dbReference>
<comment type="similarity">
    <text evidence="1">Belongs to the sigma-70 factor family. ECF subfamily.</text>
</comment>
<evidence type="ECO:0000313" key="8">
    <source>
        <dbReference type="EMBL" id="RNI34341.1"/>
    </source>
</evidence>
<dbReference type="PANTHER" id="PTHR43133:SF62">
    <property type="entry name" value="RNA POLYMERASE SIGMA FACTOR SIGZ"/>
    <property type="match status" value="1"/>
</dbReference>
<keyword evidence="5" id="KW-0804">Transcription</keyword>
<dbReference type="GO" id="GO:0016987">
    <property type="term" value="F:sigma factor activity"/>
    <property type="evidence" value="ECO:0007669"/>
    <property type="project" value="UniProtKB-KW"/>
</dbReference>
<evidence type="ECO:0000256" key="4">
    <source>
        <dbReference type="ARBA" id="ARBA00023125"/>
    </source>
</evidence>
<dbReference type="AlphaFoldDB" id="A0A3M9N9C2"/>
<keyword evidence="3" id="KW-0731">Sigma factor</keyword>
<accession>A0A3M9N9C2</accession>
<dbReference type="Gene3D" id="1.10.1740.10">
    <property type="match status" value="1"/>
</dbReference>
<dbReference type="OrthoDB" id="9790423at2"/>
<dbReference type="CDD" id="cd06171">
    <property type="entry name" value="Sigma70_r4"/>
    <property type="match status" value="1"/>
</dbReference>
<keyword evidence="2" id="KW-0805">Transcription regulation</keyword>
<feature type="domain" description="RNA polymerase sigma-70 region 2" evidence="6">
    <location>
        <begin position="15"/>
        <end position="81"/>
    </location>
</feature>
<reference evidence="8 9" key="1">
    <citation type="submission" date="2018-11" db="EMBL/GenBank/DDBJ databases">
        <title>Draft genome sequence of Ferruginibacter sp. BO-59.</title>
        <authorList>
            <person name="Im W.T."/>
        </authorList>
    </citation>
    <scope>NUCLEOTIDE SEQUENCE [LARGE SCALE GENOMIC DNA]</scope>
    <source>
        <strain evidence="8 9">BO-59</strain>
    </source>
</reference>
<protein>
    <submittedName>
        <fullName evidence="8">Sigma-70 family RNA polymerase sigma factor</fullName>
    </submittedName>
</protein>
<keyword evidence="9" id="KW-1185">Reference proteome</keyword>
<dbReference type="InterPro" id="IPR007627">
    <property type="entry name" value="RNA_pol_sigma70_r2"/>
</dbReference>
<evidence type="ECO:0000259" key="7">
    <source>
        <dbReference type="Pfam" id="PF04545"/>
    </source>
</evidence>
<dbReference type="SUPFAM" id="SSF88659">
    <property type="entry name" value="Sigma3 and sigma4 domains of RNA polymerase sigma factors"/>
    <property type="match status" value="1"/>
</dbReference>
<dbReference type="PANTHER" id="PTHR43133">
    <property type="entry name" value="RNA POLYMERASE ECF-TYPE SIGMA FACTO"/>
    <property type="match status" value="1"/>
</dbReference>
<organism evidence="8 9">
    <name type="scientific">Hanamia caeni</name>
    <dbReference type="NCBI Taxonomy" id="2294116"/>
    <lineage>
        <taxon>Bacteria</taxon>
        <taxon>Pseudomonadati</taxon>
        <taxon>Bacteroidota</taxon>
        <taxon>Chitinophagia</taxon>
        <taxon>Chitinophagales</taxon>
        <taxon>Chitinophagaceae</taxon>
        <taxon>Hanamia</taxon>
    </lineage>
</organism>
<dbReference type="GO" id="GO:0003677">
    <property type="term" value="F:DNA binding"/>
    <property type="evidence" value="ECO:0007669"/>
    <property type="project" value="UniProtKB-KW"/>
</dbReference>
<evidence type="ECO:0000256" key="3">
    <source>
        <dbReference type="ARBA" id="ARBA00023082"/>
    </source>
</evidence>
<name>A0A3M9N9C2_9BACT</name>
<dbReference type="InterPro" id="IPR039425">
    <property type="entry name" value="RNA_pol_sigma-70-like"/>
</dbReference>
<sequence>MLLLKTGDQSAFSYLYDNYAGALNTVICKLISDQHLAEDILQEAFVKIWNNFSSYDATKGRLFTWMLNITRNLTIDTIRSKGYKTQTKIQNSDIAVTTVNNNSNENDKFDTLGLREQTMQLKEEQKKVIDLAYFEGFTQEEISKTLGIPLGTVKTRIRSGISVLKKLLVT</sequence>
<dbReference type="InterPro" id="IPR013325">
    <property type="entry name" value="RNA_pol_sigma_r2"/>
</dbReference>
<feature type="domain" description="RNA polymerase sigma-70 region 4" evidence="7">
    <location>
        <begin position="120"/>
        <end position="166"/>
    </location>
</feature>
<keyword evidence="4" id="KW-0238">DNA-binding</keyword>